<keyword evidence="2" id="KW-1185">Reference proteome</keyword>
<dbReference type="Proteomes" id="UP000614741">
    <property type="component" value="Unassembled WGS sequence"/>
</dbReference>
<name>A0ABQ4DPB2_9CELL</name>
<dbReference type="GO" id="GO:0051213">
    <property type="term" value="F:dioxygenase activity"/>
    <property type="evidence" value="ECO:0007669"/>
    <property type="project" value="UniProtKB-KW"/>
</dbReference>
<accession>A0ABQ4DPB2</accession>
<dbReference type="PANTHER" id="PTHR32332:SF33">
    <property type="entry name" value="NITRONATE MONOOXYGENASE DOMAIN-CONTAINING PROTEIN"/>
    <property type="match status" value="1"/>
</dbReference>
<dbReference type="EMBL" id="BONP01000021">
    <property type="protein sequence ID" value="GIG41191.1"/>
    <property type="molecule type" value="Genomic_DNA"/>
</dbReference>
<proteinExistence type="predicted"/>
<gene>
    <name evidence="1" type="ORF">Cph01nite_29530</name>
</gene>
<evidence type="ECO:0000313" key="1">
    <source>
        <dbReference type="EMBL" id="GIG41191.1"/>
    </source>
</evidence>
<dbReference type="Pfam" id="PF03060">
    <property type="entry name" value="NMO"/>
    <property type="match status" value="1"/>
</dbReference>
<keyword evidence="1" id="KW-0560">Oxidoreductase</keyword>
<sequence length="503" mass="52622">MLGTPSARLAGPWPTIIQGGMGVAVSSWVMARAVSLAGQLGVVSGTALDVVLARRLQDGDVGGHLRRALAHFPVPQVAQRILDRYLRPGGRPPGTPYLPVQKLSVRPSAVAAELSVAGAFAEVWLAKEGHDAPVGINLLEKIQLATPSTLYGAMLAGVDVVLVGAGIPSQVPRLLGRLAAHEPGTLDLHVEGATAPHTVGIDPRAVTGLDLPPLRRPRFLAIVSAHVLATHLAKDEATRPDGFVVEGWRAGGHNAPPRGRLVLDDDGQPVFGPRDEADLAKVAAVGLPFWLAGGAGSPEALREALRVGATGIQCGSLFALAEESGLADTWRAQVLADLRAGTLEVRTDPRASPTRFPFKVVSLPGTQSDDAVHGARPKLCDIGHLRTPYERADGSVGYRCPGEPVDAYLEKGGQEADTAGRKCVCNALLAGVGLGQTRRDGYEETALVTLGSDVEGPTRMLARHPAGWTVADVVDFLLGGTGRRHPSFIPPSSDARRPVAPPT</sequence>
<reference evidence="1 2" key="1">
    <citation type="submission" date="2021-01" db="EMBL/GenBank/DDBJ databases">
        <title>Whole genome shotgun sequence of Cellulomonas phragmiteti NBRC 110785.</title>
        <authorList>
            <person name="Komaki H."/>
            <person name="Tamura T."/>
        </authorList>
    </citation>
    <scope>NUCLEOTIDE SEQUENCE [LARGE SCALE GENOMIC DNA]</scope>
    <source>
        <strain evidence="1 2">NBRC 110785</strain>
    </source>
</reference>
<dbReference type="PANTHER" id="PTHR32332">
    <property type="entry name" value="2-NITROPROPANE DIOXYGENASE"/>
    <property type="match status" value="1"/>
</dbReference>
<protein>
    <submittedName>
        <fullName evidence="1">2-nitropropane dioxygenase</fullName>
    </submittedName>
</protein>
<keyword evidence="1" id="KW-0223">Dioxygenase</keyword>
<organism evidence="1 2">
    <name type="scientific">Cellulomonas phragmiteti</name>
    <dbReference type="NCBI Taxonomy" id="478780"/>
    <lineage>
        <taxon>Bacteria</taxon>
        <taxon>Bacillati</taxon>
        <taxon>Actinomycetota</taxon>
        <taxon>Actinomycetes</taxon>
        <taxon>Micrococcales</taxon>
        <taxon>Cellulomonadaceae</taxon>
        <taxon>Cellulomonas</taxon>
    </lineage>
</organism>
<dbReference type="RefSeq" id="WP_203675483.1">
    <property type="nucleotide sequence ID" value="NZ_BONP01000021.1"/>
</dbReference>
<evidence type="ECO:0000313" key="2">
    <source>
        <dbReference type="Proteomes" id="UP000614741"/>
    </source>
</evidence>
<dbReference type="SUPFAM" id="SSF51412">
    <property type="entry name" value="Inosine monophosphate dehydrogenase (IMPDH)"/>
    <property type="match status" value="1"/>
</dbReference>
<comment type="caution">
    <text evidence="1">The sequence shown here is derived from an EMBL/GenBank/DDBJ whole genome shotgun (WGS) entry which is preliminary data.</text>
</comment>
<dbReference type="Gene3D" id="3.20.20.70">
    <property type="entry name" value="Aldolase class I"/>
    <property type="match status" value="1"/>
</dbReference>
<dbReference type="InterPro" id="IPR013785">
    <property type="entry name" value="Aldolase_TIM"/>
</dbReference>